<dbReference type="CDD" id="cd02000">
    <property type="entry name" value="TPP_E1_PDC_ADC_BCADC"/>
    <property type="match status" value="1"/>
</dbReference>
<dbReference type="NCBIfam" id="TIGR03182">
    <property type="entry name" value="PDH_E1_alph_y"/>
    <property type="match status" value="1"/>
</dbReference>
<sequence length="331" mass="36578">MKTTTYKVAEQLDKATLVDFYRQMALLRVFEERAAEQYMLGKIRGFLHLYIGQEAVAVGAIHALGRDDYVTTHYRDHGHALARGLSVNAVMAELFGKATGCSKGMGGSMHLFDASLNFAGGYAIVAGHLPLSTGMGFAFNYLNDNRLVATFFGDGALNEGEAHEVLNMSALWNLPVVFICENNLYGMGIPLSQSMSNTQLHKMAESYGIASAQVDGMDVLAVREAAETAVQHVRSGNGPYFLEARTYRFRGHSMADPVLYRSKDEEAEYRKLDPIAQYGEWLLSSKMATQKKLDAISAEVEKQVEESIAFAEESPFPSPEDLYRNVYAQLP</sequence>
<dbReference type="GO" id="GO:0004739">
    <property type="term" value="F:pyruvate dehydrogenase (acetyl-transferring) activity"/>
    <property type="evidence" value="ECO:0007669"/>
    <property type="project" value="UniProtKB-UniRule"/>
</dbReference>
<evidence type="ECO:0000313" key="9">
    <source>
        <dbReference type="EMBL" id="CAI8038131.1"/>
    </source>
</evidence>
<evidence type="ECO:0000259" key="8">
    <source>
        <dbReference type="Pfam" id="PF00676"/>
    </source>
</evidence>
<comment type="cofactor">
    <cofactor evidence="1 7">
        <name>thiamine diphosphate</name>
        <dbReference type="ChEBI" id="CHEBI:58937"/>
    </cofactor>
</comment>
<evidence type="ECO:0000256" key="6">
    <source>
        <dbReference type="ARBA" id="ARBA00051231"/>
    </source>
</evidence>
<keyword evidence="3 7" id="KW-0560">Oxidoreductase</keyword>
<accession>A0AA35SZV9</accession>
<evidence type="ECO:0000256" key="5">
    <source>
        <dbReference type="ARBA" id="ARBA00023317"/>
    </source>
</evidence>
<dbReference type="InterPro" id="IPR017597">
    <property type="entry name" value="Pyrv_DH_E1_asu_subgrp-y"/>
</dbReference>
<evidence type="ECO:0000256" key="2">
    <source>
        <dbReference type="ARBA" id="ARBA00022946"/>
    </source>
</evidence>
<keyword evidence="5 7" id="KW-0670">Pyruvate</keyword>
<keyword evidence="2" id="KW-0809">Transit peptide</keyword>
<organism evidence="9 10">
    <name type="scientific">Geodia barretti</name>
    <name type="common">Barrett's horny sponge</name>
    <dbReference type="NCBI Taxonomy" id="519541"/>
    <lineage>
        <taxon>Eukaryota</taxon>
        <taxon>Metazoa</taxon>
        <taxon>Porifera</taxon>
        <taxon>Demospongiae</taxon>
        <taxon>Heteroscleromorpha</taxon>
        <taxon>Tetractinellida</taxon>
        <taxon>Astrophorina</taxon>
        <taxon>Geodiidae</taxon>
        <taxon>Geodia</taxon>
    </lineage>
</organism>
<gene>
    <name evidence="9" type="ORF">GBAR_LOCUS21268</name>
</gene>
<evidence type="ECO:0000256" key="1">
    <source>
        <dbReference type="ARBA" id="ARBA00001964"/>
    </source>
</evidence>
<dbReference type="EMBL" id="CASHTH010002977">
    <property type="protein sequence ID" value="CAI8038131.1"/>
    <property type="molecule type" value="Genomic_DNA"/>
</dbReference>
<feature type="domain" description="Dehydrogenase E1 component" evidence="8">
    <location>
        <begin position="23"/>
        <end position="320"/>
    </location>
</feature>
<evidence type="ECO:0000313" key="10">
    <source>
        <dbReference type="Proteomes" id="UP001174909"/>
    </source>
</evidence>
<keyword evidence="4 7" id="KW-0786">Thiamine pyrophosphate</keyword>
<dbReference type="Pfam" id="PF00676">
    <property type="entry name" value="E1_dh"/>
    <property type="match status" value="1"/>
</dbReference>
<reference evidence="9" key="1">
    <citation type="submission" date="2023-03" db="EMBL/GenBank/DDBJ databases">
        <authorList>
            <person name="Steffen K."/>
            <person name="Cardenas P."/>
        </authorList>
    </citation>
    <scope>NUCLEOTIDE SEQUENCE</scope>
</reference>
<protein>
    <recommendedName>
        <fullName evidence="7">Pyruvate dehydrogenase E1 component subunit alpha</fullName>
        <ecNumber evidence="7">1.2.4.1</ecNumber>
    </recommendedName>
</protein>
<dbReference type="EC" id="1.2.4.1" evidence="7"/>
<evidence type="ECO:0000256" key="7">
    <source>
        <dbReference type="RuleBase" id="RU361139"/>
    </source>
</evidence>
<comment type="caution">
    <text evidence="9">The sequence shown here is derived from an EMBL/GenBank/DDBJ whole genome shotgun (WGS) entry which is preliminary data.</text>
</comment>
<dbReference type="Gene3D" id="3.40.50.970">
    <property type="match status" value="1"/>
</dbReference>
<dbReference type="PANTHER" id="PTHR11516:SF60">
    <property type="entry name" value="PYRUVATE DEHYDROGENASE E1 COMPONENT SUBUNIT ALPHA"/>
    <property type="match status" value="1"/>
</dbReference>
<dbReference type="Proteomes" id="UP001174909">
    <property type="component" value="Unassembled WGS sequence"/>
</dbReference>
<comment type="function">
    <text evidence="7">The pyruvate dehydrogenase complex catalyzes the overall conversion of pyruvate to acetyl-CoA and CO(2).</text>
</comment>
<dbReference type="InterPro" id="IPR050642">
    <property type="entry name" value="PDH_E1_Alpha_Subunit"/>
</dbReference>
<name>A0AA35SZV9_GEOBA</name>
<comment type="catalytic activity">
    <reaction evidence="6 7">
        <text>N(6)-[(R)-lipoyl]-L-lysyl-[protein] + pyruvate + H(+) = N(6)-[(R)-S(8)-acetyldihydrolipoyl]-L-lysyl-[protein] + CO2</text>
        <dbReference type="Rhea" id="RHEA:19189"/>
        <dbReference type="Rhea" id="RHEA-COMP:10474"/>
        <dbReference type="Rhea" id="RHEA-COMP:10478"/>
        <dbReference type="ChEBI" id="CHEBI:15361"/>
        <dbReference type="ChEBI" id="CHEBI:15378"/>
        <dbReference type="ChEBI" id="CHEBI:16526"/>
        <dbReference type="ChEBI" id="CHEBI:83099"/>
        <dbReference type="ChEBI" id="CHEBI:83111"/>
        <dbReference type="EC" id="1.2.4.1"/>
    </reaction>
</comment>
<evidence type="ECO:0000256" key="3">
    <source>
        <dbReference type="ARBA" id="ARBA00023002"/>
    </source>
</evidence>
<keyword evidence="10" id="KW-1185">Reference proteome</keyword>
<dbReference type="SUPFAM" id="SSF52518">
    <property type="entry name" value="Thiamin diphosphate-binding fold (THDP-binding)"/>
    <property type="match status" value="1"/>
</dbReference>
<dbReference type="FunFam" id="3.40.50.970:FF:000013">
    <property type="entry name" value="Pyruvate dehydrogenase E1 component subunit alpha"/>
    <property type="match status" value="1"/>
</dbReference>
<dbReference type="AlphaFoldDB" id="A0AA35SZV9"/>
<dbReference type="GO" id="GO:0006086">
    <property type="term" value="P:pyruvate decarboxylation to acetyl-CoA"/>
    <property type="evidence" value="ECO:0007669"/>
    <property type="project" value="InterPro"/>
</dbReference>
<proteinExistence type="predicted"/>
<evidence type="ECO:0000256" key="4">
    <source>
        <dbReference type="ARBA" id="ARBA00023052"/>
    </source>
</evidence>
<dbReference type="InterPro" id="IPR029061">
    <property type="entry name" value="THDP-binding"/>
</dbReference>
<dbReference type="PANTHER" id="PTHR11516">
    <property type="entry name" value="PYRUVATE DEHYDROGENASE E1 COMPONENT, ALPHA SUBUNIT BACTERIAL AND ORGANELLAR"/>
    <property type="match status" value="1"/>
</dbReference>
<dbReference type="InterPro" id="IPR001017">
    <property type="entry name" value="DH_E1"/>
</dbReference>